<dbReference type="Proteomes" id="UP000474159">
    <property type="component" value="Unassembled WGS sequence"/>
</dbReference>
<evidence type="ECO:0000259" key="1">
    <source>
        <dbReference type="PROSITE" id="PS51459"/>
    </source>
</evidence>
<dbReference type="EMBL" id="VZZK01000019">
    <property type="protein sequence ID" value="KAB1077656.1"/>
    <property type="molecule type" value="Genomic_DNA"/>
</dbReference>
<dbReference type="Pfam" id="PF02661">
    <property type="entry name" value="Fic"/>
    <property type="match status" value="1"/>
</dbReference>
<dbReference type="PANTHER" id="PTHR39426">
    <property type="entry name" value="HOMOLOGY TO DEATH-ON-CURING PROTEIN OF PHAGE P1"/>
    <property type="match status" value="1"/>
</dbReference>
<organism evidence="2 3">
    <name type="scientific">Methylobacterium soli</name>
    <dbReference type="NCBI Taxonomy" id="553447"/>
    <lineage>
        <taxon>Bacteria</taxon>
        <taxon>Pseudomonadati</taxon>
        <taxon>Pseudomonadota</taxon>
        <taxon>Alphaproteobacteria</taxon>
        <taxon>Hyphomicrobiales</taxon>
        <taxon>Methylobacteriaceae</taxon>
        <taxon>Methylobacterium</taxon>
    </lineage>
</organism>
<dbReference type="PROSITE" id="PS51459">
    <property type="entry name" value="FIDO"/>
    <property type="match status" value="1"/>
</dbReference>
<accession>A0A6L3SYA2</accession>
<comment type="caution">
    <text evidence="2">The sequence shown here is derived from an EMBL/GenBank/DDBJ whole genome shotgun (WGS) entry which is preliminary data.</text>
</comment>
<dbReference type="GO" id="GO:0016301">
    <property type="term" value="F:kinase activity"/>
    <property type="evidence" value="ECO:0007669"/>
    <property type="project" value="InterPro"/>
</dbReference>
<dbReference type="NCBIfam" id="TIGR01550">
    <property type="entry name" value="DOC_P1"/>
    <property type="match status" value="1"/>
</dbReference>
<proteinExistence type="predicted"/>
<evidence type="ECO:0000313" key="2">
    <source>
        <dbReference type="EMBL" id="KAB1077656.1"/>
    </source>
</evidence>
<dbReference type="PIRSF" id="PIRSF018297">
    <property type="entry name" value="Doc"/>
    <property type="match status" value="1"/>
</dbReference>
<dbReference type="PANTHER" id="PTHR39426:SF1">
    <property type="entry name" value="HOMOLOGY TO DEATH-ON-CURING PROTEIN OF PHAGE P1"/>
    <property type="match status" value="1"/>
</dbReference>
<dbReference type="InterPro" id="IPR053737">
    <property type="entry name" value="Type_II_TA_Toxin"/>
</dbReference>
<gene>
    <name evidence="2" type="ORF">F6X53_18190</name>
</gene>
<dbReference type="InterPro" id="IPR003812">
    <property type="entry name" value="Fido"/>
</dbReference>
<feature type="domain" description="Fido" evidence="1">
    <location>
        <begin position="7"/>
        <end position="123"/>
    </location>
</feature>
<reference evidence="2 3" key="1">
    <citation type="submission" date="2019-09" db="EMBL/GenBank/DDBJ databases">
        <title>YIM 48816 draft genome.</title>
        <authorList>
            <person name="Jiang L."/>
        </authorList>
    </citation>
    <scope>NUCLEOTIDE SEQUENCE [LARGE SCALE GENOMIC DNA]</scope>
    <source>
        <strain evidence="2 3">YIM 48816</strain>
    </source>
</reference>
<evidence type="ECO:0000313" key="3">
    <source>
        <dbReference type="Proteomes" id="UP000474159"/>
    </source>
</evidence>
<name>A0A6L3SYA2_9HYPH</name>
<dbReference type="InterPro" id="IPR036597">
    <property type="entry name" value="Fido-like_dom_sf"/>
</dbReference>
<dbReference type="RefSeq" id="WP_151001606.1">
    <property type="nucleotide sequence ID" value="NZ_VZZK01000019.1"/>
</dbReference>
<protein>
    <submittedName>
        <fullName evidence="2">Type II toxin-antitoxin system death-on-curing family toxin</fullName>
    </submittedName>
</protein>
<keyword evidence="3" id="KW-1185">Reference proteome</keyword>
<sequence>MSEIVWLTSDLVQAIHAHQLKQFGGPPGLRDAGALESALGRPVNRLAYGEADLAELAAAYAFGIAKNHPFIDGNKRAALLALVTFLGLNDIDFVADEAEAVVMILGLAAGEIDEAGLTRWIRDNLPAG</sequence>
<dbReference type="InterPro" id="IPR006440">
    <property type="entry name" value="Doc"/>
</dbReference>
<dbReference type="OrthoDB" id="9802752at2"/>
<dbReference type="Gene3D" id="1.20.120.1870">
    <property type="entry name" value="Fic/DOC protein, Fido domain"/>
    <property type="match status" value="1"/>
</dbReference>
<dbReference type="AlphaFoldDB" id="A0A6L3SYA2"/>
<dbReference type="SUPFAM" id="SSF140931">
    <property type="entry name" value="Fic-like"/>
    <property type="match status" value="1"/>
</dbReference>